<feature type="active site" description="O-isoaspartyl threonine intermediate" evidence="4">
    <location>
        <position position="16"/>
    </location>
</feature>
<dbReference type="GO" id="GO:0004067">
    <property type="term" value="F:asparaginase activity"/>
    <property type="evidence" value="ECO:0007669"/>
    <property type="project" value="UniProtKB-UniRule"/>
</dbReference>
<accession>A0A371IUM7</accession>
<feature type="domain" description="L-asparaginase N-terminal" evidence="6">
    <location>
        <begin position="7"/>
        <end position="196"/>
    </location>
</feature>
<dbReference type="SMART" id="SM00870">
    <property type="entry name" value="Asparaginase"/>
    <property type="match status" value="1"/>
</dbReference>
<evidence type="ECO:0000313" key="9">
    <source>
        <dbReference type="Proteomes" id="UP000243494"/>
    </source>
</evidence>
<dbReference type="InterPro" id="IPR027473">
    <property type="entry name" value="L-asparaginase_C"/>
</dbReference>
<evidence type="ECO:0000256" key="5">
    <source>
        <dbReference type="PROSITE-ProRule" id="PRU10099"/>
    </source>
</evidence>
<keyword evidence="3" id="KW-0378">Hydrolase</keyword>
<gene>
    <name evidence="8" type="ORF">CHF27_004970</name>
</gene>
<dbReference type="FunFam" id="3.40.50.1170:FF:000001">
    <property type="entry name" value="L-asparaginase 2"/>
    <property type="match status" value="1"/>
</dbReference>
<feature type="domain" description="Asparaginase/glutaminase C-terminal" evidence="7">
    <location>
        <begin position="211"/>
        <end position="326"/>
    </location>
</feature>
<evidence type="ECO:0000256" key="1">
    <source>
        <dbReference type="ARBA" id="ARBA00010518"/>
    </source>
</evidence>
<name>A0A371IUM7_9FIRM</name>
<dbReference type="PRINTS" id="PR00139">
    <property type="entry name" value="ASNGLNASE"/>
</dbReference>
<dbReference type="InterPro" id="IPR004550">
    <property type="entry name" value="AsnASE_II"/>
</dbReference>
<dbReference type="PROSITE" id="PS00144">
    <property type="entry name" value="ASN_GLN_ASE_1"/>
    <property type="match status" value="1"/>
</dbReference>
<evidence type="ECO:0000256" key="4">
    <source>
        <dbReference type="PIRSR" id="PIRSR001220-1"/>
    </source>
</evidence>
<dbReference type="Gene3D" id="3.40.50.40">
    <property type="match status" value="1"/>
</dbReference>
<dbReference type="PANTHER" id="PTHR11707:SF28">
    <property type="entry name" value="60 KDA LYSOPHOSPHOLIPASE"/>
    <property type="match status" value="1"/>
</dbReference>
<dbReference type="Proteomes" id="UP000243494">
    <property type="component" value="Unassembled WGS sequence"/>
</dbReference>
<dbReference type="InterPro" id="IPR036152">
    <property type="entry name" value="Asp/glu_Ase-like_sf"/>
</dbReference>
<dbReference type="Pfam" id="PF00710">
    <property type="entry name" value="Asparaginase"/>
    <property type="match status" value="1"/>
</dbReference>
<dbReference type="EMBL" id="NOJZ02000005">
    <property type="protein sequence ID" value="RDY24171.1"/>
    <property type="molecule type" value="Genomic_DNA"/>
</dbReference>
<comment type="similarity">
    <text evidence="1">Belongs to the asparaginase 1 family.</text>
</comment>
<comment type="caution">
    <text evidence="8">The sequence shown here is derived from an EMBL/GenBank/DDBJ whole genome shotgun (WGS) entry which is preliminary data.</text>
</comment>
<dbReference type="PANTHER" id="PTHR11707">
    <property type="entry name" value="L-ASPARAGINASE"/>
    <property type="match status" value="1"/>
</dbReference>
<proteinExistence type="inferred from homology"/>
<keyword evidence="9" id="KW-1185">Reference proteome</keyword>
<evidence type="ECO:0000256" key="3">
    <source>
        <dbReference type="ARBA" id="ARBA00022801"/>
    </source>
</evidence>
<dbReference type="OrthoDB" id="9788068at2"/>
<reference evidence="8 9" key="1">
    <citation type="journal article" date="2017" name="Genome Announc.">
        <title>Draft Genome Sequence of Romboutsia maritimum sp. nov. Strain CCRI-22766(T), Isolated from Coastal Estuarine Mud.</title>
        <authorList>
            <person name="Maheux A.F."/>
            <person name="Boudreau D.K."/>
            <person name="Berube E."/>
            <person name="Boissinot M."/>
            <person name="Raymond F."/>
            <person name="Brodeur S."/>
            <person name="Corbeil J."/>
            <person name="Brightwell G."/>
            <person name="Broda D."/>
            <person name="Omar R.F."/>
            <person name="Bergeron M.G."/>
        </authorList>
    </citation>
    <scope>NUCLEOTIDE SEQUENCE [LARGE SCALE GENOMIC DNA]</scope>
    <source>
        <strain evidence="8 9">CCRI-22766</strain>
    </source>
</reference>
<protein>
    <recommendedName>
        <fullName evidence="2">asparaginase</fullName>
        <ecNumber evidence="2">3.5.1.1</ecNumber>
    </recommendedName>
</protein>
<dbReference type="PIRSF" id="PIRSF500176">
    <property type="entry name" value="L_ASNase"/>
    <property type="match status" value="1"/>
</dbReference>
<dbReference type="PIRSF" id="PIRSF001220">
    <property type="entry name" value="L-ASNase_gatD"/>
    <property type="match status" value="1"/>
</dbReference>
<dbReference type="PROSITE" id="PS51732">
    <property type="entry name" value="ASN_GLN_ASE_3"/>
    <property type="match status" value="1"/>
</dbReference>
<evidence type="ECO:0000256" key="2">
    <source>
        <dbReference type="ARBA" id="ARBA00012920"/>
    </source>
</evidence>
<dbReference type="InterPro" id="IPR040919">
    <property type="entry name" value="Asparaginase_C"/>
</dbReference>
<dbReference type="RefSeq" id="WP_095406655.1">
    <property type="nucleotide sequence ID" value="NZ_NOJZ02000005.1"/>
</dbReference>
<sequence>MTIKKQKVAIVFTGGTISMTVDEKVGAAIPTLSGEQIMSMVTNIDKVADVEIFNFDEIPGPHITPERMMELKHYINNLLNRQDICGVVVTHGTDSLEETAYFLDLTIDNPKPVIVTGAMRSSSELGYDGPSNLSSAVCTAISKKAINKGVLIVLNNEVMLASESTKTNTLALNTFQSVSGGPLGIIDCNELVLFKNLAKRTIIDTDIVEPKVALFKSGIGMDETFIKFAADNGYRGIVIEAMGRGNIPPNMFNGVKYAREKNIPVVVVSRCHSGRVFDSYGYLGSGRDLRNIGCIFGDDLPGQKARIKLMLALGKTNDLDVIKDFFEKGIYY</sequence>
<dbReference type="AlphaFoldDB" id="A0A371IUM7"/>
<dbReference type="InterPro" id="IPR020827">
    <property type="entry name" value="Asparaginase/glutaminase_AS1"/>
</dbReference>
<dbReference type="InterPro" id="IPR037152">
    <property type="entry name" value="L-asparaginase_N_sf"/>
</dbReference>
<dbReference type="SUPFAM" id="SSF53774">
    <property type="entry name" value="Glutaminase/Asparaginase"/>
    <property type="match status" value="1"/>
</dbReference>
<dbReference type="InterPro" id="IPR006034">
    <property type="entry name" value="Asparaginase/glutaminase-like"/>
</dbReference>
<dbReference type="EC" id="3.5.1.1" evidence="2"/>
<evidence type="ECO:0000259" key="7">
    <source>
        <dbReference type="Pfam" id="PF17763"/>
    </source>
</evidence>
<dbReference type="SFLD" id="SFLDS00057">
    <property type="entry name" value="Glutaminase/Asparaginase"/>
    <property type="match status" value="1"/>
</dbReference>
<dbReference type="Gene3D" id="3.40.50.1170">
    <property type="entry name" value="L-asparaginase, N-terminal domain"/>
    <property type="match status" value="1"/>
</dbReference>
<feature type="active site" evidence="5">
    <location>
        <position position="16"/>
    </location>
</feature>
<dbReference type="CDD" id="cd08964">
    <property type="entry name" value="L-asparaginase_II"/>
    <property type="match status" value="1"/>
</dbReference>
<organism evidence="8 9">
    <name type="scientific">Romboutsia maritimum</name>
    <dbReference type="NCBI Taxonomy" id="2020948"/>
    <lineage>
        <taxon>Bacteria</taxon>
        <taxon>Bacillati</taxon>
        <taxon>Bacillota</taxon>
        <taxon>Clostridia</taxon>
        <taxon>Peptostreptococcales</taxon>
        <taxon>Peptostreptococcaceae</taxon>
        <taxon>Romboutsia</taxon>
    </lineage>
</organism>
<evidence type="ECO:0000259" key="6">
    <source>
        <dbReference type="Pfam" id="PF00710"/>
    </source>
</evidence>
<dbReference type="InterPro" id="IPR027474">
    <property type="entry name" value="L-asparaginase_N"/>
</dbReference>
<evidence type="ECO:0000313" key="8">
    <source>
        <dbReference type="EMBL" id="RDY24171.1"/>
    </source>
</evidence>
<dbReference type="GO" id="GO:0006528">
    <property type="term" value="P:asparagine metabolic process"/>
    <property type="evidence" value="ECO:0007669"/>
    <property type="project" value="InterPro"/>
</dbReference>
<dbReference type="Pfam" id="PF17763">
    <property type="entry name" value="Asparaginase_C"/>
    <property type="match status" value="1"/>
</dbReference>